<evidence type="ECO:0000313" key="2">
    <source>
        <dbReference type="EMBL" id="EIW79647.1"/>
    </source>
</evidence>
<dbReference type="InterPro" id="IPR001810">
    <property type="entry name" value="F-box_dom"/>
</dbReference>
<accession>A0A5M3MKU2</accession>
<dbReference type="OMA" id="LYMITEL"/>
<dbReference type="OrthoDB" id="3005567at2759"/>
<name>A0A5M3MKU2_CONPW</name>
<proteinExistence type="predicted"/>
<dbReference type="RefSeq" id="XP_007769752.1">
    <property type="nucleotide sequence ID" value="XM_007771562.1"/>
</dbReference>
<dbReference type="KEGG" id="cput:CONPUDRAFT_58413"/>
<dbReference type="AlphaFoldDB" id="A0A5M3MKU2"/>
<protein>
    <recommendedName>
        <fullName evidence="1">F-box domain-containing protein</fullName>
    </recommendedName>
</protein>
<comment type="caution">
    <text evidence="2">The sequence shown here is derived from an EMBL/GenBank/DDBJ whole genome shotgun (WGS) entry which is preliminary data.</text>
</comment>
<dbReference type="Pfam" id="PF00646">
    <property type="entry name" value="F-box"/>
    <property type="match status" value="1"/>
</dbReference>
<evidence type="ECO:0000313" key="3">
    <source>
        <dbReference type="Proteomes" id="UP000053558"/>
    </source>
</evidence>
<reference evidence="3" key="1">
    <citation type="journal article" date="2012" name="Science">
        <title>The Paleozoic origin of enzymatic lignin decomposition reconstructed from 31 fungal genomes.</title>
        <authorList>
            <person name="Floudas D."/>
            <person name="Binder M."/>
            <person name="Riley R."/>
            <person name="Barry K."/>
            <person name="Blanchette R.A."/>
            <person name="Henrissat B."/>
            <person name="Martinez A.T."/>
            <person name="Otillar R."/>
            <person name="Spatafora J.W."/>
            <person name="Yadav J.S."/>
            <person name="Aerts A."/>
            <person name="Benoit I."/>
            <person name="Boyd A."/>
            <person name="Carlson A."/>
            <person name="Copeland A."/>
            <person name="Coutinho P.M."/>
            <person name="de Vries R.P."/>
            <person name="Ferreira P."/>
            <person name="Findley K."/>
            <person name="Foster B."/>
            <person name="Gaskell J."/>
            <person name="Glotzer D."/>
            <person name="Gorecki P."/>
            <person name="Heitman J."/>
            <person name="Hesse C."/>
            <person name="Hori C."/>
            <person name="Igarashi K."/>
            <person name="Jurgens J.A."/>
            <person name="Kallen N."/>
            <person name="Kersten P."/>
            <person name="Kohler A."/>
            <person name="Kuees U."/>
            <person name="Kumar T.K.A."/>
            <person name="Kuo A."/>
            <person name="LaButti K."/>
            <person name="Larrondo L.F."/>
            <person name="Lindquist E."/>
            <person name="Ling A."/>
            <person name="Lombard V."/>
            <person name="Lucas S."/>
            <person name="Lundell T."/>
            <person name="Martin R."/>
            <person name="McLaughlin D.J."/>
            <person name="Morgenstern I."/>
            <person name="Morin E."/>
            <person name="Murat C."/>
            <person name="Nagy L.G."/>
            <person name="Nolan M."/>
            <person name="Ohm R.A."/>
            <person name="Patyshakuliyeva A."/>
            <person name="Rokas A."/>
            <person name="Ruiz-Duenas F.J."/>
            <person name="Sabat G."/>
            <person name="Salamov A."/>
            <person name="Samejima M."/>
            <person name="Schmutz J."/>
            <person name="Slot J.C."/>
            <person name="St John F."/>
            <person name="Stenlid J."/>
            <person name="Sun H."/>
            <person name="Sun S."/>
            <person name="Syed K."/>
            <person name="Tsang A."/>
            <person name="Wiebenga A."/>
            <person name="Young D."/>
            <person name="Pisabarro A."/>
            <person name="Eastwood D.C."/>
            <person name="Martin F."/>
            <person name="Cullen D."/>
            <person name="Grigoriev I.V."/>
            <person name="Hibbett D.S."/>
        </authorList>
    </citation>
    <scope>NUCLEOTIDE SEQUENCE [LARGE SCALE GENOMIC DNA]</scope>
    <source>
        <strain evidence="3">RWD-64-598 SS2</strain>
    </source>
</reference>
<dbReference type="Proteomes" id="UP000053558">
    <property type="component" value="Unassembled WGS sequence"/>
</dbReference>
<dbReference type="CDD" id="cd09917">
    <property type="entry name" value="F-box_SF"/>
    <property type="match status" value="1"/>
</dbReference>
<organism evidence="2 3">
    <name type="scientific">Coniophora puteana (strain RWD-64-598)</name>
    <name type="common">Brown rot fungus</name>
    <dbReference type="NCBI Taxonomy" id="741705"/>
    <lineage>
        <taxon>Eukaryota</taxon>
        <taxon>Fungi</taxon>
        <taxon>Dikarya</taxon>
        <taxon>Basidiomycota</taxon>
        <taxon>Agaricomycotina</taxon>
        <taxon>Agaricomycetes</taxon>
        <taxon>Agaricomycetidae</taxon>
        <taxon>Boletales</taxon>
        <taxon>Coniophorineae</taxon>
        <taxon>Coniophoraceae</taxon>
        <taxon>Coniophora</taxon>
    </lineage>
</organism>
<dbReference type="SUPFAM" id="SSF52047">
    <property type="entry name" value="RNI-like"/>
    <property type="match status" value="1"/>
</dbReference>
<feature type="domain" description="F-box" evidence="1">
    <location>
        <begin position="6"/>
        <end position="34"/>
    </location>
</feature>
<dbReference type="EMBL" id="JH711580">
    <property type="protein sequence ID" value="EIW79647.1"/>
    <property type="molecule type" value="Genomic_DNA"/>
</dbReference>
<keyword evidence="3" id="KW-1185">Reference proteome</keyword>
<dbReference type="GeneID" id="19207945"/>
<evidence type="ECO:0000259" key="1">
    <source>
        <dbReference type="Pfam" id="PF00646"/>
    </source>
</evidence>
<gene>
    <name evidence="2" type="ORF">CONPUDRAFT_58413</name>
</gene>
<sequence>MVSADNLHLDVLELVFAYLSGNDLASVSLVSRSFLAGVIPMLYATIAYKARHAKQYSSQISPFTTIQDHPDLAVHVRNIDIQAVPRIRGQIHPQFLAECAKTVSLSVNLSTFICYPKIMPTLLPALQNKGRLVHLHIQAPLTSQQAKILVQLRSVRRLMLDFPTWSTIDVLPGWTSTLAGNLTRLSIYNSLDIHEGVLSKLLSSLPSLRSLYMIGCPQITHNVLLSLISMVPGLEELGFTMFDTCPPTPSRLELPGLHHLALDVRQGFLPSAVISLFQICTTSVLPVRTLIVKFSEPLKLRPETVVDELVNAFSMTLTRLVFLDCHLSIDSIRKVTRQCTLLERLEVPFPRKEMVSREFAVAMAMTDTIRDLVDVAESHSSHQVVLTREAMRELVMLVPSLKFVMSDGRLWSVSR</sequence>
<dbReference type="InterPro" id="IPR032675">
    <property type="entry name" value="LRR_dom_sf"/>
</dbReference>
<dbReference type="Gene3D" id="3.80.10.10">
    <property type="entry name" value="Ribonuclease Inhibitor"/>
    <property type="match status" value="1"/>
</dbReference>